<evidence type="ECO:0000313" key="2">
    <source>
        <dbReference type="Proteomes" id="UP000184300"/>
    </source>
</evidence>
<evidence type="ECO:0000313" key="1">
    <source>
        <dbReference type="EMBL" id="OJJ78959.1"/>
    </source>
</evidence>
<dbReference type="VEuPathDB" id="FungiDB:ASPGLDRAFT_1086212"/>
<sequence>MIIYSKFLIQEVGESDPDWVHFLAVVSNASDRGCQQYHMSLGLNHIRHFAEAKTPEARRNLLSRDAAKDSHPFFLTEGLRESAFLGWLPLAELEPGDEEEFIPKPCYPDPDHGPEIVWRWAHHWQPSSEFIFSPSQAPLRRWAYVMWDQSRLNDWEVMEKPWEYVDRKECDKLEQARVCEEEMMYETRAHVMRKQGRVHFAFL</sequence>
<dbReference type="EMBL" id="KV878924">
    <property type="protein sequence ID" value="OJJ78959.1"/>
    <property type="molecule type" value="Genomic_DNA"/>
</dbReference>
<gene>
    <name evidence="1" type="ORF">ASPGLDRAFT_1086212</name>
</gene>
<dbReference type="OrthoDB" id="5427059at2759"/>
<protein>
    <submittedName>
        <fullName evidence="1">Uncharacterized protein</fullName>
    </submittedName>
</protein>
<dbReference type="GeneID" id="34455805"/>
<accession>A0A1L9V525</accession>
<dbReference type="AlphaFoldDB" id="A0A1L9V525"/>
<name>A0A1L9V525_ASPGL</name>
<dbReference type="Proteomes" id="UP000184300">
    <property type="component" value="Unassembled WGS sequence"/>
</dbReference>
<organism evidence="1 2">
    <name type="scientific">Aspergillus glaucus CBS 516.65</name>
    <dbReference type="NCBI Taxonomy" id="1160497"/>
    <lineage>
        <taxon>Eukaryota</taxon>
        <taxon>Fungi</taxon>
        <taxon>Dikarya</taxon>
        <taxon>Ascomycota</taxon>
        <taxon>Pezizomycotina</taxon>
        <taxon>Eurotiomycetes</taxon>
        <taxon>Eurotiomycetidae</taxon>
        <taxon>Eurotiales</taxon>
        <taxon>Aspergillaceae</taxon>
        <taxon>Aspergillus</taxon>
        <taxon>Aspergillus subgen. Aspergillus</taxon>
    </lineage>
</organism>
<keyword evidence="2" id="KW-1185">Reference proteome</keyword>
<reference evidence="2" key="1">
    <citation type="journal article" date="2017" name="Genome Biol.">
        <title>Comparative genomics reveals high biological diversity and specific adaptations in the industrially and medically important fungal genus Aspergillus.</title>
        <authorList>
            <person name="de Vries R.P."/>
            <person name="Riley R."/>
            <person name="Wiebenga A."/>
            <person name="Aguilar-Osorio G."/>
            <person name="Amillis S."/>
            <person name="Uchima C.A."/>
            <person name="Anderluh G."/>
            <person name="Asadollahi M."/>
            <person name="Askin M."/>
            <person name="Barry K."/>
            <person name="Battaglia E."/>
            <person name="Bayram O."/>
            <person name="Benocci T."/>
            <person name="Braus-Stromeyer S.A."/>
            <person name="Caldana C."/>
            <person name="Canovas D."/>
            <person name="Cerqueira G.C."/>
            <person name="Chen F."/>
            <person name="Chen W."/>
            <person name="Choi C."/>
            <person name="Clum A."/>
            <person name="Dos Santos R.A."/>
            <person name="Damasio A.R."/>
            <person name="Diallinas G."/>
            <person name="Emri T."/>
            <person name="Fekete E."/>
            <person name="Flipphi M."/>
            <person name="Freyberg S."/>
            <person name="Gallo A."/>
            <person name="Gournas C."/>
            <person name="Habgood R."/>
            <person name="Hainaut M."/>
            <person name="Harispe M.L."/>
            <person name="Henrissat B."/>
            <person name="Hilden K.S."/>
            <person name="Hope R."/>
            <person name="Hossain A."/>
            <person name="Karabika E."/>
            <person name="Karaffa L."/>
            <person name="Karanyi Z."/>
            <person name="Krasevec N."/>
            <person name="Kuo A."/>
            <person name="Kusch H."/>
            <person name="LaButti K."/>
            <person name="Lagendijk E.L."/>
            <person name="Lapidus A."/>
            <person name="Levasseur A."/>
            <person name="Lindquist E."/>
            <person name="Lipzen A."/>
            <person name="Logrieco A.F."/>
            <person name="MacCabe A."/>
            <person name="Maekelae M.R."/>
            <person name="Malavazi I."/>
            <person name="Melin P."/>
            <person name="Meyer V."/>
            <person name="Mielnichuk N."/>
            <person name="Miskei M."/>
            <person name="Molnar A.P."/>
            <person name="Mule G."/>
            <person name="Ngan C.Y."/>
            <person name="Orejas M."/>
            <person name="Orosz E."/>
            <person name="Ouedraogo J.P."/>
            <person name="Overkamp K.M."/>
            <person name="Park H.-S."/>
            <person name="Perrone G."/>
            <person name="Piumi F."/>
            <person name="Punt P.J."/>
            <person name="Ram A.F."/>
            <person name="Ramon A."/>
            <person name="Rauscher S."/>
            <person name="Record E."/>
            <person name="Riano-Pachon D.M."/>
            <person name="Robert V."/>
            <person name="Roehrig J."/>
            <person name="Ruller R."/>
            <person name="Salamov A."/>
            <person name="Salih N.S."/>
            <person name="Samson R.A."/>
            <person name="Sandor E."/>
            <person name="Sanguinetti M."/>
            <person name="Schuetze T."/>
            <person name="Sepcic K."/>
            <person name="Shelest E."/>
            <person name="Sherlock G."/>
            <person name="Sophianopoulou V."/>
            <person name="Squina F.M."/>
            <person name="Sun H."/>
            <person name="Susca A."/>
            <person name="Todd R.B."/>
            <person name="Tsang A."/>
            <person name="Unkles S.E."/>
            <person name="van de Wiele N."/>
            <person name="van Rossen-Uffink D."/>
            <person name="Oliveira J.V."/>
            <person name="Vesth T.C."/>
            <person name="Visser J."/>
            <person name="Yu J.-H."/>
            <person name="Zhou M."/>
            <person name="Andersen M.R."/>
            <person name="Archer D.B."/>
            <person name="Baker S.E."/>
            <person name="Benoit I."/>
            <person name="Brakhage A.A."/>
            <person name="Braus G.H."/>
            <person name="Fischer R."/>
            <person name="Frisvad J.C."/>
            <person name="Goldman G.H."/>
            <person name="Houbraken J."/>
            <person name="Oakley B."/>
            <person name="Pocsi I."/>
            <person name="Scazzocchio C."/>
            <person name="Seiboth B."/>
            <person name="vanKuyk P.A."/>
            <person name="Wortman J."/>
            <person name="Dyer P.S."/>
            <person name="Grigoriev I.V."/>
        </authorList>
    </citation>
    <scope>NUCLEOTIDE SEQUENCE [LARGE SCALE GENOMIC DNA]</scope>
    <source>
        <strain evidence="2">CBS 516.65</strain>
    </source>
</reference>
<dbReference type="RefSeq" id="XP_022395657.1">
    <property type="nucleotide sequence ID" value="XM_022539544.1"/>
</dbReference>
<proteinExistence type="predicted"/>